<dbReference type="AlphaFoldDB" id="A0A382UW70"/>
<dbReference type="CDD" id="cd06223">
    <property type="entry name" value="PRTases_typeI"/>
    <property type="match status" value="1"/>
</dbReference>
<evidence type="ECO:0000256" key="1">
    <source>
        <dbReference type="ARBA" id="ARBA00022676"/>
    </source>
</evidence>
<evidence type="ECO:0000256" key="2">
    <source>
        <dbReference type="ARBA" id="ARBA00022679"/>
    </source>
</evidence>
<dbReference type="PANTHER" id="PTHR43363:SF1">
    <property type="entry name" value="HYPOXANTHINE-GUANINE PHOSPHORIBOSYLTRANSFERASE"/>
    <property type="match status" value="1"/>
</dbReference>
<dbReference type="Gene3D" id="3.40.50.2020">
    <property type="match status" value="1"/>
</dbReference>
<organism evidence="4">
    <name type="scientific">marine metagenome</name>
    <dbReference type="NCBI Taxonomy" id="408172"/>
    <lineage>
        <taxon>unclassified sequences</taxon>
        <taxon>metagenomes</taxon>
        <taxon>ecological metagenomes</taxon>
    </lineage>
</organism>
<evidence type="ECO:0000313" key="4">
    <source>
        <dbReference type="EMBL" id="SVD38450.1"/>
    </source>
</evidence>
<name>A0A382UW70_9ZZZZ</name>
<dbReference type="InterPro" id="IPR029057">
    <property type="entry name" value="PRTase-like"/>
</dbReference>
<dbReference type="SUPFAM" id="SSF53271">
    <property type="entry name" value="PRTase-like"/>
    <property type="match status" value="1"/>
</dbReference>
<dbReference type="EMBL" id="UINC01147247">
    <property type="protein sequence ID" value="SVD38450.1"/>
    <property type="molecule type" value="Genomic_DNA"/>
</dbReference>
<reference evidence="4" key="1">
    <citation type="submission" date="2018-05" db="EMBL/GenBank/DDBJ databases">
        <authorList>
            <person name="Lanie J.A."/>
            <person name="Ng W.-L."/>
            <person name="Kazmierczak K.M."/>
            <person name="Andrzejewski T.M."/>
            <person name="Davidsen T.M."/>
            <person name="Wayne K.J."/>
            <person name="Tettelin H."/>
            <person name="Glass J.I."/>
            <person name="Rusch D."/>
            <person name="Podicherti R."/>
            <person name="Tsui H.-C.T."/>
            <person name="Winkler M.E."/>
        </authorList>
    </citation>
    <scope>NUCLEOTIDE SEQUENCE</scope>
</reference>
<dbReference type="GO" id="GO:0016757">
    <property type="term" value="F:glycosyltransferase activity"/>
    <property type="evidence" value="ECO:0007669"/>
    <property type="project" value="UniProtKB-KW"/>
</dbReference>
<dbReference type="PANTHER" id="PTHR43363">
    <property type="entry name" value="HYPOXANTHINE PHOSPHORIBOSYLTRANSFERASE"/>
    <property type="match status" value="1"/>
</dbReference>
<proteinExistence type="predicted"/>
<dbReference type="Pfam" id="PF00156">
    <property type="entry name" value="Pribosyltran"/>
    <property type="match status" value="1"/>
</dbReference>
<feature type="domain" description="Phosphoribosyltransferase" evidence="3">
    <location>
        <begin position="7"/>
        <end position="156"/>
    </location>
</feature>
<keyword evidence="2" id="KW-0808">Transferase</keyword>
<gene>
    <name evidence="4" type="ORF">METZ01_LOCUS391304</name>
</gene>
<dbReference type="InterPro" id="IPR000836">
    <property type="entry name" value="PRTase_dom"/>
</dbReference>
<keyword evidence="1" id="KW-0328">Glycosyltransferase</keyword>
<accession>A0A382UW70</accession>
<sequence>MSDLHISWDQYHKKTEQLAVQVHKDGWEFNQVVCIAKGGMRVGDIFARIFDVPLAILSVESYRGDNVKNKRGAITFSRDLAKTSPNIGSKVLLVDDLADSGMTLKKSIDWMEHFYGFYLDEPIRTAVLFYKAVSNYKPNYYVDYLEDSPWIHMPYEKYEDIKVEDLK</sequence>
<protein>
    <recommendedName>
        <fullName evidence="3">Phosphoribosyltransferase domain-containing protein</fullName>
    </recommendedName>
</protein>
<evidence type="ECO:0000259" key="3">
    <source>
        <dbReference type="Pfam" id="PF00156"/>
    </source>
</evidence>